<evidence type="ECO:0000313" key="1">
    <source>
        <dbReference type="EMBL" id="KAG5632031.1"/>
    </source>
</evidence>
<sequence length="363" mass="42316">MICRKIYHQNSGLRQTIEEGRKGYHLSDIEERINEMNKDLDNSSIKSRTIFKVNVSLRKSNPSAYTPKMVSIDPYHRKNPQLGSMENYKLLYLRRFLQRKEGFDMKSCIRELEKLKEEALKCYDDIEDLGNDSQFCQMLLLDGCFVVEFIRECCEMCPEGEEEIISFASYICYQIFRDLMLLENQLPFFVLNKLHDMTKQDDELPLLLLVNDSIIFFVDLPNMISESFKNTKDSIKHLLHAVHIASCHGQHPKKNLKYDIKRNKVMPNATELSQAGVSFVKAGLHVKLGDKTSLFDSIKFENGLMTIPCFRVYDGTETILRNLIAYEQQSSDVQYKYFIDFAAFMDHFIDSKKMSVCFARKES</sequence>
<protein>
    <submittedName>
        <fullName evidence="1">Uncharacterized protein</fullName>
    </submittedName>
</protein>
<reference evidence="1 2" key="1">
    <citation type="submission" date="2020-09" db="EMBL/GenBank/DDBJ databases">
        <title>De no assembly of potato wild relative species, Solanum commersonii.</title>
        <authorList>
            <person name="Cho K."/>
        </authorList>
    </citation>
    <scope>NUCLEOTIDE SEQUENCE [LARGE SCALE GENOMIC DNA]</scope>
    <source>
        <strain evidence="1">LZ3.2</strain>
        <tissue evidence="1">Leaf</tissue>
    </source>
</reference>
<dbReference type="PANTHER" id="PTHR31170:SF25">
    <property type="entry name" value="BNAA09G04570D PROTEIN"/>
    <property type="match status" value="1"/>
</dbReference>
<dbReference type="InterPro" id="IPR004158">
    <property type="entry name" value="DUF247_pln"/>
</dbReference>
<dbReference type="Pfam" id="PF03140">
    <property type="entry name" value="DUF247"/>
    <property type="match status" value="1"/>
</dbReference>
<dbReference type="Proteomes" id="UP000824120">
    <property type="component" value="Chromosome 1"/>
</dbReference>
<keyword evidence="2" id="KW-1185">Reference proteome</keyword>
<name>A0A9J6B6I3_SOLCO</name>
<dbReference type="PANTHER" id="PTHR31170">
    <property type="entry name" value="BNAC04G53230D PROTEIN"/>
    <property type="match status" value="1"/>
</dbReference>
<dbReference type="EMBL" id="JACXVP010000001">
    <property type="protein sequence ID" value="KAG5632031.1"/>
    <property type="molecule type" value="Genomic_DNA"/>
</dbReference>
<organism evidence="1 2">
    <name type="scientific">Solanum commersonii</name>
    <name type="common">Commerson's wild potato</name>
    <name type="synonym">Commerson's nightshade</name>
    <dbReference type="NCBI Taxonomy" id="4109"/>
    <lineage>
        <taxon>Eukaryota</taxon>
        <taxon>Viridiplantae</taxon>
        <taxon>Streptophyta</taxon>
        <taxon>Embryophyta</taxon>
        <taxon>Tracheophyta</taxon>
        <taxon>Spermatophyta</taxon>
        <taxon>Magnoliopsida</taxon>
        <taxon>eudicotyledons</taxon>
        <taxon>Gunneridae</taxon>
        <taxon>Pentapetalae</taxon>
        <taxon>asterids</taxon>
        <taxon>lamiids</taxon>
        <taxon>Solanales</taxon>
        <taxon>Solanaceae</taxon>
        <taxon>Solanoideae</taxon>
        <taxon>Solaneae</taxon>
        <taxon>Solanum</taxon>
    </lineage>
</organism>
<proteinExistence type="predicted"/>
<gene>
    <name evidence="1" type="ORF">H5410_003748</name>
</gene>
<dbReference type="OrthoDB" id="591587at2759"/>
<dbReference type="AlphaFoldDB" id="A0A9J6B6I3"/>
<accession>A0A9J6B6I3</accession>
<comment type="caution">
    <text evidence="1">The sequence shown here is derived from an EMBL/GenBank/DDBJ whole genome shotgun (WGS) entry which is preliminary data.</text>
</comment>
<evidence type="ECO:0000313" key="2">
    <source>
        <dbReference type="Proteomes" id="UP000824120"/>
    </source>
</evidence>